<dbReference type="Proteomes" id="UP000235682">
    <property type="component" value="Unassembled WGS sequence"/>
</dbReference>
<reference evidence="1 2" key="1">
    <citation type="submission" date="2017-09" db="EMBL/GenBank/DDBJ databases">
        <title>Bacterial strain isolated from the female urinary microbiota.</title>
        <authorList>
            <person name="Thomas-White K."/>
            <person name="Kumar N."/>
            <person name="Forster S."/>
            <person name="Putonti C."/>
            <person name="Lawley T."/>
            <person name="Wolfe A.J."/>
        </authorList>
    </citation>
    <scope>NUCLEOTIDE SEQUENCE [LARGE SCALE GENOMIC DNA]</scope>
    <source>
        <strain evidence="1 2">UMB0852</strain>
    </source>
</reference>
<evidence type="ECO:0000313" key="1">
    <source>
        <dbReference type="EMBL" id="PMC58232.1"/>
    </source>
</evidence>
<accession>A0A2N6SMD7</accession>
<keyword evidence="1" id="KW-0238">DNA-binding</keyword>
<name>A0A2N6SMD7_9LACT</name>
<protein>
    <submittedName>
        <fullName evidence="1">DNA-binding protein</fullName>
    </submittedName>
</protein>
<dbReference type="EMBL" id="PNHE01000020">
    <property type="protein sequence ID" value="PMC58232.1"/>
    <property type="molecule type" value="Genomic_DNA"/>
</dbReference>
<organism evidence="1 2">
    <name type="scientific">Dolosicoccus paucivorans</name>
    <dbReference type="NCBI Taxonomy" id="84521"/>
    <lineage>
        <taxon>Bacteria</taxon>
        <taxon>Bacillati</taxon>
        <taxon>Bacillota</taxon>
        <taxon>Bacilli</taxon>
        <taxon>Lactobacillales</taxon>
        <taxon>Aerococcaceae</taxon>
        <taxon>Dolosicoccus</taxon>
    </lineage>
</organism>
<dbReference type="AlphaFoldDB" id="A0A2N6SMD7"/>
<dbReference type="RefSeq" id="WP_102227549.1">
    <property type="nucleotide sequence ID" value="NZ_PNFY01000008.1"/>
</dbReference>
<dbReference type="GO" id="GO:0003677">
    <property type="term" value="F:DNA binding"/>
    <property type="evidence" value="ECO:0007669"/>
    <property type="project" value="UniProtKB-KW"/>
</dbReference>
<evidence type="ECO:0000313" key="2">
    <source>
        <dbReference type="Proteomes" id="UP000235682"/>
    </source>
</evidence>
<comment type="caution">
    <text evidence="1">The sequence shown here is derived from an EMBL/GenBank/DDBJ whole genome shotgun (WGS) entry which is preliminary data.</text>
</comment>
<dbReference type="OrthoDB" id="2339770at2"/>
<proteinExistence type="predicted"/>
<keyword evidence="2" id="KW-1185">Reference proteome</keyword>
<gene>
    <name evidence="1" type="ORF">CJ205_05425</name>
</gene>
<dbReference type="SUPFAM" id="SSF47413">
    <property type="entry name" value="lambda repressor-like DNA-binding domains"/>
    <property type="match status" value="1"/>
</dbReference>
<dbReference type="InterPro" id="IPR010982">
    <property type="entry name" value="Lambda_DNA-bd_dom_sf"/>
</dbReference>
<sequence length="66" mass="7539">MKQIADMDAVKELLKSEAGYRIAKDTGISQSTISRFQTGESNIENMRFSHAITLTNYFHKKNSEQK</sequence>